<keyword evidence="2 5" id="KW-1133">Transmembrane helix</keyword>
<name>A0A366DUZ4_9HYPH</name>
<feature type="transmembrane region" description="Helical" evidence="5">
    <location>
        <begin position="73"/>
        <end position="92"/>
    </location>
</feature>
<comment type="caution">
    <text evidence="7">The sequence shown here is derived from an EMBL/GenBank/DDBJ whole genome shotgun (WGS) entry which is preliminary data.</text>
</comment>
<feature type="transmembrane region" description="Helical" evidence="5">
    <location>
        <begin position="265"/>
        <end position="284"/>
    </location>
</feature>
<feature type="transmembrane region" description="Helical" evidence="5">
    <location>
        <begin position="98"/>
        <end position="119"/>
    </location>
</feature>
<dbReference type="RefSeq" id="WP_113945315.1">
    <property type="nucleotide sequence ID" value="NZ_JBHEEG010000007.1"/>
</dbReference>
<dbReference type="OrthoDB" id="9810614at2"/>
<dbReference type="Proteomes" id="UP000252893">
    <property type="component" value="Unassembled WGS sequence"/>
</dbReference>
<dbReference type="PANTHER" id="PTHR23521:SF3">
    <property type="entry name" value="MFS TRANSPORTER"/>
    <property type="match status" value="1"/>
</dbReference>
<evidence type="ECO:0000313" key="7">
    <source>
        <dbReference type="EMBL" id="RBO93028.1"/>
    </source>
</evidence>
<dbReference type="InterPro" id="IPR011701">
    <property type="entry name" value="MFS"/>
</dbReference>
<feature type="transmembrane region" description="Helical" evidence="5">
    <location>
        <begin position="131"/>
        <end position="150"/>
    </location>
</feature>
<keyword evidence="1 5" id="KW-0812">Transmembrane</keyword>
<dbReference type="PANTHER" id="PTHR23521">
    <property type="entry name" value="TRANSPORTER MFS SUPERFAMILY"/>
    <property type="match status" value="1"/>
</dbReference>
<accession>A0A366DUZ4</accession>
<dbReference type="PROSITE" id="PS50850">
    <property type="entry name" value="MFS"/>
    <property type="match status" value="1"/>
</dbReference>
<gene>
    <name evidence="7" type="ORF">DFR47_106109</name>
</gene>
<feature type="transmembrane region" description="Helical" evidence="5">
    <location>
        <begin position="196"/>
        <end position="215"/>
    </location>
</feature>
<dbReference type="AlphaFoldDB" id="A0A366DUZ4"/>
<dbReference type="InterPro" id="IPR036259">
    <property type="entry name" value="MFS_trans_sf"/>
</dbReference>
<dbReference type="Pfam" id="PF07690">
    <property type="entry name" value="MFS_1"/>
    <property type="match status" value="1"/>
</dbReference>
<feature type="transmembrane region" description="Helical" evidence="5">
    <location>
        <begin position="42"/>
        <end position="61"/>
    </location>
</feature>
<feature type="domain" description="Major facilitator superfamily (MFS) profile" evidence="6">
    <location>
        <begin position="195"/>
        <end position="430"/>
    </location>
</feature>
<feature type="transmembrane region" description="Helical" evidence="5">
    <location>
        <begin position="156"/>
        <end position="175"/>
    </location>
</feature>
<protein>
    <submittedName>
        <fullName evidence="7">Putative MFS family arabinose efflux permease</fullName>
    </submittedName>
</protein>
<organism evidence="7 8">
    <name type="scientific">Pseudochrobactrum asaccharolyticum</name>
    <dbReference type="NCBI Taxonomy" id="354351"/>
    <lineage>
        <taxon>Bacteria</taxon>
        <taxon>Pseudomonadati</taxon>
        <taxon>Pseudomonadota</taxon>
        <taxon>Alphaproteobacteria</taxon>
        <taxon>Hyphomicrobiales</taxon>
        <taxon>Brucellaceae</taxon>
        <taxon>Pseudochrobactrum</taxon>
    </lineage>
</organism>
<feature type="transmembrane region" description="Helical" evidence="5">
    <location>
        <begin position="290"/>
        <end position="310"/>
    </location>
</feature>
<dbReference type="InterPro" id="IPR047200">
    <property type="entry name" value="MFS_YcaD-like"/>
</dbReference>
<feature type="transmembrane region" description="Helical" evidence="5">
    <location>
        <begin position="351"/>
        <end position="373"/>
    </location>
</feature>
<feature type="compositionally biased region" description="Basic and acidic residues" evidence="4">
    <location>
        <begin position="407"/>
        <end position="419"/>
    </location>
</feature>
<evidence type="ECO:0000313" key="8">
    <source>
        <dbReference type="Proteomes" id="UP000252893"/>
    </source>
</evidence>
<evidence type="ECO:0000256" key="4">
    <source>
        <dbReference type="SAM" id="MobiDB-lite"/>
    </source>
</evidence>
<dbReference type="GO" id="GO:0022857">
    <property type="term" value="F:transmembrane transporter activity"/>
    <property type="evidence" value="ECO:0007669"/>
    <property type="project" value="InterPro"/>
</dbReference>
<dbReference type="SUPFAM" id="SSF103473">
    <property type="entry name" value="MFS general substrate transporter"/>
    <property type="match status" value="1"/>
</dbReference>
<dbReference type="CDD" id="cd17477">
    <property type="entry name" value="MFS_YcaD_like"/>
    <property type="match status" value="1"/>
</dbReference>
<evidence type="ECO:0000256" key="3">
    <source>
        <dbReference type="ARBA" id="ARBA00023136"/>
    </source>
</evidence>
<evidence type="ECO:0000256" key="2">
    <source>
        <dbReference type="ARBA" id="ARBA00022989"/>
    </source>
</evidence>
<feature type="transmembrane region" description="Helical" evidence="5">
    <location>
        <begin position="235"/>
        <end position="253"/>
    </location>
</feature>
<feature type="transmembrane region" description="Helical" evidence="5">
    <location>
        <begin position="322"/>
        <end position="345"/>
    </location>
</feature>
<dbReference type="InterPro" id="IPR020846">
    <property type="entry name" value="MFS_dom"/>
</dbReference>
<evidence type="ECO:0000256" key="5">
    <source>
        <dbReference type="SAM" id="Phobius"/>
    </source>
</evidence>
<evidence type="ECO:0000259" key="6">
    <source>
        <dbReference type="PROSITE" id="PS50850"/>
    </source>
</evidence>
<dbReference type="EMBL" id="QNRH01000006">
    <property type="protein sequence ID" value="RBO93028.1"/>
    <property type="molecule type" value="Genomic_DNA"/>
</dbReference>
<evidence type="ECO:0000256" key="1">
    <source>
        <dbReference type="ARBA" id="ARBA00022692"/>
    </source>
</evidence>
<feature type="region of interest" description="Disordered" evidence="4">
    <location>
        <begin position="381"/>
        <end position="430"/>
    </location>
</feature>
<dbReference type="Gene3D" id="1.20.1250.20">
    <property type="entry name" value="MFS general substrate transporter like domains"/>
    <property type="match status" value="2"/>
</dbReference>
<sequence>MFRSYVQIFALLLGTAFLLIGSGLHGLLLPLRGNAEGFSVTALGLIGTTWAGGFVAGCIFAPRLVRRAGHVRAFGFFASTAAIVVLLTGLMVDATIWVFLRAITGFAMAGIFMVIESWLNEKATNETRGKIFGLYMMVNYGAVMTGQMLVITGDVAGNSLFMIAAIFFCLALLPTAASKASSPRPLTEVQLDLKKLYANSPVAFVSVILIGIANGAWGTLGAVFGSMSGIDKTTIALMVSFTIAGGALMQIPVGRFSDRIDRRYVMASVAGSAALIGFLIFAIAPNNGTLILIMTALYGSLAYAIYPVAVAHANDHATPETFVKVSGGLLLLYGFGTMLGPLIAAETMNTLWPSALFLVTAVSHLTIAGYAMLRSRKRASPLPSEKEQFQSMAAERPATQESVLLDPRSEVAQEEKANEDIAADTVKAGT</sequence>
<proteinExistence type="predicted"/>
<keyword evidence="8" id="KW-1185">Reference proteome</keyword>
<dbReference type="GO" id="GO:0005886">
    <property type="term" value="C:plasma membrane"/>
    <property type="evidence" value="ECO:0007669"/>
    <property type="project" value="TreeGrafter"/>
</dbReference>
<keyword evidence="3 5" id="KW-0472">Membrane</keyword>
<reference evidence="7 8" key="1">
    <citation type="submission" date="2018-06" db="EMBL/GenBank/DDBJ databases">
        <title>Genomic Encyclopedia of Type Strains, Phase IV (KMG-IV): sequencing the most valuable type-strain genomes for metagenomic binning, comparative biology and taxonomic classification.</title>
        <authorList>
            <person name="Goeker M."/>
        </authorList>
    </citation>
    <scope>NUCLEOTIDE SEQUENCE [LARGE SCALE GENOMIC DNA]</scope>
    <source>
        <strain evidence="7 8">DSM 25619</strain>
    </source>
</reference>